<evidence type="ECO:0000313" key="3">
    <source>
        <dbReference type="Proteomes" id="UP001148018"/>
    </source>
</evidence>
<evidence type="ECO:0000256" key="1">
    <source>
        <dbReference type="SAM" id="MobiDB-lite"/>
    </source>
</evidence>
<evidence type="ECO:0008006" key="4">
    <source>
        <dbReference type="Google" id="ProtNLM"/>
    </source>
</evidence>
<dbReference type="AlphaFoldDB" id="A0A9Q0ENZ8"/>
<feature type="region of interest" description="Disordered" evidence="1">
    <location>
        <begin position="516"/>
        <end position="575"/>
    </location>
</feature>
<feature type="compositionally biased region" description="Basic and acidic residues" evidence="1">
    <location>
        <begin position="516"/>
        <end position="559"/>
    </location>
</feature>
<feature type="region of interest" description="Disordered" evidence="1">
    <location>
        <begin position="424"/>
        <end position="471"/>
    </location>
</feature>
<feature type="compositionally biased region" description="Basic and acidic residues" evidence="1">
    <location>
        <begin position="246"/>
        <end position="272"/>
    </location>
</feature>
<feature type="region of interest" description="Disordered" evidence="1">
    <location>
        <begin position="1"/>
        <end position="35"/>
    </location>
</feature>
<feature type="region of interest" description="Disordered" evidence="1">
    <location>
        <begin position="315"/>
        <end position="340"/>
    </location>
</feature>
<dbReference type="OrthoDB" id="200110at2759"/>
<name>A0A9Q0ENZ8_9TELE</name>
<proteinExistence type="predicted"/>
<feature type="region of interest" description="Disordered" evidence="1">
    <location>
        <begin position="246"/>
        <end position="292"/>
    </location>
</feature>
<dbReference type="Proteomes" id="UP001148018">
    <property type="component" value="Unassembled WGS sequence"/>
</dbReference>
<dbReference type="InterPro" id="IPR029090">
    <property type="entry name" value="DUF4659"/>
</dbReference>
<dbReference type="Pfam" id="PF15558">
    <property type="entry name" value="DUF4659"/>
    <property type="match status" value="1"/>
</dbReference>
<comment type="caution">
    <text evidence="2">The sequence shown here is derived from an EMBL/GenBank/DDBJ whole genome shotgun (WGS) entry which is preliminary data.</text>
</comment>
<keyword evidence="3" id="KW-1185">Reference proteome</keyword>
<organism evidence="2 3">
    <name type="scientific">Muraenolepis orangiensis</name>
    <name type="common">Patagonian moray cod</name>
    <dbReference type="NCBI Taxonomy" id="630683"/>
    <lineage>
        <taxon>Eukaryota</taxon>
        <taxon>Metazoa</taxon>
        <taxon>Chordata</taxon>
        <taxon>Craniata</taxon>
        <taxon>Vertebrata</taxon>
        <taxon>Euteleostomi</taxon>
        <taxon>Actinopterygii</taxon>
        <taxon>Neopterygii</taxon>
        <taxon>Teleostei</taxon>
        <taxon>Neoteleostei</taxon>
        <taxon>Acanthomorphata</taxon>
        <taxon>Zeiogadaria</taxon>
        <taxon>Gadariae</taxon>
        <taxon>Gadiformes</taxon>
        <taxon>Muraenolepidoidei</taxon>
        <taxon>Muraenolepididae</taxon>
        <taxon>Muraenolepis</taxon>
    </lineage>
</organism>
<dbReference type="PANTHER" id="PTHR33663">
    <property type="entry name" value="COILED-COIL DOMAIN-CONTAINING PROTEIN 177"/>
    <property type="match status" value="1"/>
</dbReference>
<feature type="region of interest" description="Disordered" evidence="1">
    <location>
        <begin position="356"/>
        <end position="394"/>
    </location>
</feature>
<evidence type="ECO:0000313" key="2">
    <source>
        <dbReference type="EMBL" id="KAJ3610740.1"/>
    </source>
</evidence>
<feature type="compositionally biased region" description="Low complexity" evidence="1">
    <location>
        <begin position="153"/>
        <end position="163"/>
    </location>
</feature>
<dbReference type="EMBL" id="JANIIK010000038">
    <property type="protein sequence ID" value="KAJ3610740.1"/>
    <property type="molecule type" value="Genomic_DNA"/>
</dbReference>
<protein>
    <recommendedName>
        <fullName evidence="4">Coiled-coil domain-containing protein 177</fullName>
    </recommendedName>
</protein>
<dbReference type="PANTHER" id="PTHR33663:SF3">
    <property type="entry name" value="COILED-COIL DOMAIN-CONTAINING PROTEIN 185"/>
    <property type="match status" value="1"/>
</dbReference>
<gene>
    <name evidence="2" type="ORF">NHX12_022831</name>
</gene>
<feature type="compositionally biased region" description="Basic and acidic residues" evidence="1">
    <location>
        <begin position="566"/>
        <end position="575"/>
    </location>
</feature>
<feature type="compositionally biased region" description="Basic and acidic residues" evidence="1">
    <location>
        <begin position="424"/>
        <end position="454"/>
    </location>
</feature>
<feature type="compositionally biased region" description="Polar residues" evidence="1">
    <location>
        <begin position="7"/>
        <end position="18"/>
    </location>
</feature>
<accession>A0A9Q0ENZ8</accession>
<reference evidence="2" key="1">
    <citation type="submission" date="2022-07" db="EMBL/GenBank/DDBJ databases">
        <title>Chromosome-level genome of Muraenolepis orangiensis.</title>
        <authorList>
            <person name="Kim J."/>
        </authorList>
    </citation>
    <scope>NUCLEOTIDE SEQUENCE</scope>
    <source>
        <strain evidence="2">KU_S4_2022</strain>
        <tissue evidence="2">Muscle</tissue>
    </source>
</reference>
<sequence>MGDITQPFPNSDLDNCETSGAERSPRSRSGVKKKKPVQLLIKSLNEFVNEVHETPYEAVTVMHESYEKERRKQLLQLCRGERERIIREDEIITRPPHPQDAHLSALEVVGKAFSRSSDNSGSQHGHLYDDGIAAPVPCGDQGFISSSSLGKPSRSTTTTATTTTLSNCETSSYKPGNTTNNNNNRVVSTSCNHILGDLRHSPATQTQLEKLTGDIHQKMRVTVSEKDRKIAALMLVKHGEERVRLSLSQQKEREREEARGEEAARRAQEEKSRRRRLRQNGQHWLQKTEALRKSRERRHRELAWVRERQALLQDERRQRSTEELEARRRERTEAVKREAQARKRCQERLLRNRHEAEKMEREREARVALDREQKAKREKVTRQSREKKKLSQENHRELLQHLLLKQRAEQQVQEEKALARSALEKRLGRSREKQAQDSEGRLRELRERGARQAEHTQQAKTHAELHGHQQLRRRQLLVQQSQRRMDRAAQQVATRLRVRAQQTHQQNLGRRLSHRQLREKATREEEARMATMERHVTAKERRREELRAQREQAQEEGRRAAHASSHLRERVKERTEHRTFDRMALEAQLSASMAGIKLQDISYGNTRGMGML</sequence>
<feature type="region of interest" description="Disordered" evidence="1">
    <location>
        <begin position="143"/>
        <end position="163"/>
    </location>
</feature>